<dbReference type="GO" id="GO:0016226">
    <property type="term" value="P:iron-sulfur cluster assembly"/>
    <property type="evidence" value="ECO:0007669"/>
    <property type="project" value="InterPro"/>
</dbReference>
<comment type="caution">
    <text evidence="3">The sequence shown here is derived from an EMBL/GenBank/DDBJ whole genome shotgun (WGS) entry which is preliminary data.</text>
</comment>
<keyword evidence="2" id="KW-0408">Iron</keyword>
<evidence type="ECO:0000313" key="3">
    <source>
        <dbReference type="EMBL" id="EPD97403.1"/>
    </source>
</evidence>
<dbReference type="RefSeq" id="WP_016475369.1">
    <property type="nucleotide sequence ID" value="NZ_KE150482.1"/>
</dbReference>
<dbReference type="GO" id="GO:0005737">
    <property type="term" value="C:cytoplasm"/>
    <property type="evidence" value="ECO:0007669"/>
    <property type="project" value="UniProtKB-ARBA"/>
</dbReference>
<name>S3B7Q2_9BURK</name>
<dbReference type="EMBL" id="ATCF01000039">
    <property type="protein sequence ID" value="EPD97403.1"/>
    <property type="molecule type" value="Genomic_DNA"/>
</dbReference>
<dbReference type="PATRIC" id="fig|1203554.3.peg.2532"/>
<proteinExistence type="inferred from homology"/>
<organism evidence="3 4">
    <name type="scientific">Sutterella wadsworthensis HGA0223</name>
    <dbReference type="NCBI Taxonomy" id="1203554"/>
    <lineage>
        <taxon>Bacteria</taxon>
        <taxon>Pseudomonadati</taxon>
        <taxon>Pseudomonadota</taxon>
        <taxon>Betaproteobacteria</taxon>
        <taxon>Burkholderiales</taxon>
        <taxon>Sutterellaceae</taxon>
        <taxon>Sutterella</taxon>
    </lineage>
</organism>
<dbReference type="AlphaFoldDB" id="S3B7Q2"/>
<keyword evidence="4" id="KW-1185">Reference proteome</keyword>
<dbReference type="GO" id="GO:0008199">
    <property type="term" value="F:ferric iron binding"/>
    <property type="evidence" value="ECO:0007669"/>
    <property type="project" value="InterPro"/>
</dbReference>
<dbReference type="InterPro" id="IPR002908">
    <property type="entry name" value="Frataxin/CyaY"/>
</dbReference>
<dbReference type="SMART" id="SM01219">
    <property type="entry name" value="Frataxin_Cyay"/>
    <property type="match status" value="1"/>
</dbReference>
<comment type="similarity">
    <text evidence="1">Belongs to the frataxin family.</text>
</comment>
<dbReference type="InterPro" id="IPR036524">
    <property type="entry name" value="Frataxin/CyaY_sf"/>
</dbReference>
<dbReference type="GeneID" id="64062172"/>
<evidence type="ECO:0000256" key="2">
    <source>
        <dbReference type="ARBA" id="ARBA00023004"/>
    </source>
</evidence>
<protein>
    <submittedName>
        <fullName evidence="3">Iron donor protein CyaY</fullName>
    </submittedName>
</protein>
<dbReference type="Gene3D" id="3.30.920.10">
    <property type="entry name" value="Frataxin/CyaY"/>
    <property type="match status" value="1"/>
</dbReference>
<dbReference type="PANTHER" id="PTHR16821">
    <property type="entry name" value="FRATAXIN"/>
    <property type="match status" value="1"/>
</dbReference>
<dbReference type="Pfam" id="PF01491">
    <property type="entry name" value="Frataxin_Cyay"/>
    <property type="match status" value="1"/>
</dbReference>
<dbReference type="Proteomes" id="UP000014400">
    <property type="component" value="Unassembled WGS sequence"/>
</dbReference>
<evidence type="ECO:0000256" key="1">
    <source>
        <dbReference type="ARBA" id="ARBA00008183"/>
    </source>
</evidence>
<accession>S3B7Q2</accession>
<gene>
    <name evidence="3" type="ORF">HMPREF1476_02455</name>
</gene>
<dbReference type="STRING" id="1203554.HMPREF1476_02455"/>
<dbReference type="SUPFAM" id="SSF55387">
    <property type="entry name" value="Frataxin/Nqo15-like"/>
    <property type="match status" value="1"/>
</dbReference>
<reference evidence="3 4" key="1">
    <citation type="submission" date="2013-04" db="EMBL/GenBank/DDBJ databases">
        <title>The Genome Sequence of Sutterella wadsworthensis HGA0223.</title>
        <authorList>
            <consortium name="The Broad Institute Genomics Platform"/>
            <person name="Earl A."/>
            <person name="Ward D."/>
            <person name="Feldgarden M."/>
            <person name="Gevers D."/>
            <person name="Schmidt T.M."/>
            <person name="Dover J."/>
            <person name="Dai D."/>
            <person name="Walker B."/>
            <person name="Young S."/>
            <person name="Zeng Q."/>
            <person name="Gargeya S."/>
            <person name="Fitzgerald M."/>
            <person name="Haas B."/>
            <person name="Abouelleil A."/>
            <person name="Allen A.W."/>
            <person name="Alvarado L."/>
            <person name="Arachchi H.M."/>
            <person name="Berlin A.M."/>
            <person name="Chapman S.B."/>
            <person name="Gainer-Dewar J."/>
            <person name="Goldberg J."/>
            <person name="Griggs A."/>
            <person name="Gujja S."/>
            <person name="Hansen M."/>
            <person name="Howarth C."/>
            <person name="Imamovic A."/>
            <person name="Ireland A."/>
            <person name="Larimer J."/>
            <person name="McCowan C."/>
            <person name="Murphy C."/>
            <person name="Pearson M."/>
            <person name="Poon T.W."/>
            <person name="Priest M."/>
            <person name="Roberts A."/>
            <person name="Saif S."/>
            <person name="Shea T."/>
            <person name="Sisk P."/>
            <person name="Sykes S."/>
            <person name="Wortman J."/>
            <person name="Nusbaum C."/>
            <person name="Birren B."/>
        </authorList>
    </citation>
    <scope>NUCLEOTIDE SEQUENCE [LARGE SCALE GENOMIC DNA]</scope>
    <source>
        <strain evidence="3 4">HGA0223</strain>
    </source>
</reference>
<dbReference type="PROSITE" id="PS50810">
    <property type="entry name" value="FRATAXIN_2"/>
    <property type="match status" value="1"/>
</dbReference>
<dbReference type="HOGENOM" id="CLU_080880_3_0_4"/>
<dbReference type="NCBIfam" id="TIGR03421">
    <property type="entry name" value="FeS_CyaY"/>
    <property type="match status" value="1"/>
</dbReference>
<evidence type="ECO:0000313" key="4">
    <source>
        <dbReference type="Proteomes" id="UP000014400"/>
    </source>
</evidence>
<dbReference type="eggNOG" id="COG1965">
    <property type="taxonomic scope" value="Bacteria"/>
</dbReference>
<dbReference type="PANTHER" id="PTHR16821:SF2">
    <property type="entry name" value="FRATAXIN, MITOCHONDRIAL"/>
    <property type="match status" value="1"/>
</dbReference>
<sequence>MVKLSMTETEFLERADAEINRLQDLIENDYEDADCTRSGNVLSIELESGAQIVVNIQTPMQEIWLASHLGGMHFEPTAQGWINPRDGRTLEASARQAVEALLAH</sequence>